<keyword evidence="9" id="KW-1185">Reference proteome</keyword>
<dbReference type="Proteomes" id="UP000562322">
    <property type="component" value="Unassembled WGS sequence"/>
</dbReference>
<reference evidence="8 9" key="1">
    <citation type="submission" date="2019-09" db="EMBL/GenBank/DDBJ databases">
        <title>Bird 10,000 Genomes (B10K) Project - Family phase.</title>
        <authorList>
            <person name="Zhang G."/>
        </authorList>
    </citation>
    <scope>NUCLEOTIDE SEQUENCE [LARGE SCALE GENOMIC DNA]</scope>
    <source>
        <strain evidence="8">B10K-DU-001-39</strain>
        <tissue evidence="8">Muscle</tissue>
    </source>
</reference>
<evidence type="ECO:0000313" key="8">
    <source>
        <dbReference type="EMBL" id="NXL94144.1"/>
    </source>
</evidence>
<evidence type="ECO:0000259" key="7">
    <source>
        <dbReference type="Pfam" id="PF00447"/>
    </source>
</evidence>
<dbReference type="InterPro" id="IPR036390">
    <property type="entry name" value="WH_DNA-bd_sf"/>
</dbReference>
<evidence type="ECO:0000256" key="4">
    <source>
        <dbReference type="ARBA" id="ARBA00023125"/>
    </source>
</evidence>
<dbReference type="AlphaFoldDB" id="A0A7L0WTQ7"/>
<keyword evidence="6" id="KW-0539">Nucleus</keyword>
<evidence type="ECO:0000256" key="1">
    <source>
        <dbReference type="ARBA" id="ARBA00004123"/>
    </source>
</evidence>
<comment type="subcellular location">
    <subcellularLocation>
        <location evidence="1">Nucleus</location>
    </subcellularLocation>
</comment>
<gene>
    <name evidence="8" type="primary">Hsfy1_1</name>
    <name evidence="8" type="ORF">ALELAT_R04119</name>
</gene>
<name>A0A7L0WTQ7_ALELA</name>
<dbReference type="GO" id="GO:0043565">
    <property type="term" value="F:sequence-specific DNA binding"/>
    <property type="evidence" value="ECO:0007669"/>
    <property type="project" value="InterPro"/>
</dbReference>
<dbReference type="Pfam" id="PF00447">
    <property type="entry name" value="HSF_DNA-bind"/>
    <property type="match status" value="1"/>
</dbReference>
<proteinExistence type="inferred from homology"/>
<keyword evidence="5" id="KW-0804">Transcription</keyword>
<feature type="non-terminal residue" evidence="8">
    <location>
        <position position="116"/>
    </location>
</feature>
<dbReference type="GO" id="GO:0005634">
    <property type="term" value="C:nucleus"/>
    <property type="evidence" value="ECO:0007669"/>
    <property type="project" value="UniProtKB-SubCell"/>
</dbReference>
<dbReference type="OrthoDB" id="6418155at2759"/>
<sequence>LTFPEKLCLLLESDHFRTIWWGHAGKSVVIDEEMFKVEVLGQEAPFSLFETRSMKTFIQQLNEYGFARMPRDHKRSAWLPEFLAEADAIAAHRKLLVYYSPCFHRGHPQLLELCRR</sequence>
<dbReference type="InterPro" id="IPR036388">
    <property type="entry name" value="WH-like_DNA-bd_sf"/>
</dbReference>
<accession>A0A7L0WTQ7</accession>
<evidence type="ECO:0000256" key="6">
    <source>
        <dbReference type="ARBA" id="ARBA00023242"/>
    </source>
</evidence>
<dbReference type="Gene3D" id="1.10.10.10">
    <property type="entry name" value="Winged helix-like DNA-binding domain superfamily/Winged helix DNA-binding domain"/>
    <property type="match status" value="1"/>
</dbReference>
<evidence type="ECO:0000256" key="3">
    <source>
        <dbReference type="ARBA" id="ARBA00023015"/>
    </source>
</evidence>
<feature type="non-terminal residue" evidence="8">
    <location>
        <position position="1"/>
    </location>
</feature>
<organism evidence="8 9">
    <name type="scientific">Alectura lathami</name>
    <name type="common">Australian brush turkey</name>
    <dbReference type="NCBI Taxonomy" id="81907"/>
    <lineage>
        <taxon>Eukaryota</taxon>
        <taxon>Metazoa</taxon>
        <taxon>Chordata</taxon>
        <taxon>Craniata</taxon>
        <taxon>Vertebrata</taxon>
        <taxon>Euteleostomi</taxon>
        <taxon>Archelosauria</taxon>
        <taxon>Archosauria</taxon>
        <taxon>Dinosauria</taxon>
        <taxon>Saurischia</taxon>
        <taxon>Theropoda</taxon>
        <taxon>Coelurosauria</taxon>
        <taxon>Aves</taxon>
        <taxon>Neognathae</taxon>
        <taxon>Galloanserae</taxon>
        <taxon>Galliformes</taxon>
        <taxon>Megapodiidae</taxon>
        <taxon>Alectura</taxon>
    </lineage>
</organism>
<dbReference type="SUPFAM" id="SSF46785">
    <property type="entry name" value="Winged helix' DNA-binding domain"/>
    <property type="match status" value="1"/>
</dbReference>
<dbReference type="EMBL" id="VXAV01010408">
    <property type="protein sequence ID" value="NXL94144.1"/>
    <property type="molecule type" value="Genomic_DNA"/>
</dbReference>
<dbReference type="FunFam" id="1.10.10.10:FF:000349">
    <property type="entry name" value="Heat shock transcription factor, Y-linked"/>
    <property type="match status" value="1"/>
</dbReference>
<protein>
    <submittedName>
        <fullName evidence="8">HSFY1 protein</fullName>
    </submittedName>
</protein>
<dbReference type="PANTHER" id="PTHR10015:SF336">
    <property type="entry name" value="HEAT SHOCK TRANSCRIPTION FACTOR, Y-LINKED"/>
    <property type="match status" value="1"/>
</dbReference>
<comment type="caution">
    <text evidence="8">The sequence shown here is derived from an EMBL/GenBank/DDBJ whole genome shotgun (WGS) entry which is preliminary data.</text>
</comment>
<dbReference type="GO" id="GO:0003700">
    <property type="term" value="F:DNA-binding transcription factor activity"/>
    <property type="evidence" value="ECO:0007669"/>
    <property type="project" value="InterPro"/>
</dbReference>
<feature type="domain" description="HSF-type DNA-binding" evidence="7">
    <location>
        <begin position="3"/>
        <end position="116"/>
    </location>
</feature>
<comment type="similarity">
    <text evidence="2">Belongs to the HSF family.</text>
</comment>
<keyword evidence="3" id="KW-0805">Transcription regulation</keyword>
<dbReference type="PANTHER" id="PTHR10015">
    <property type="entry name" value="HEAT SHOCK TRANSCRIPTION FACTOR"/>
    <property type="match status" value="1"/>
</dbReference>
<evidence type="ECO:0000256" key="2">
    <source>
        <dbReference type="ARBA" id="ARBA00006403"/>
    </source>
</evidence>
<evidence type="ECO:0000313" key="9">
    <source>
        <dbReference type="Proteomes" id="UP000562322"/>
    </source>
</evidence>
<keyword evidence="4" id="KW-0238">DNA-binding</keyword>
<dbReference type="InterPro" id="IPR000232">
    <property type="entry name" value="HSF_DNA-bd"/>
</dbReference>
<evidence type="ECO:0000256" key="5">
    <source>
        <dbReference type="ARBA" id="ARBA00023163"/>
    </source>
</evidence>